<reference evidence="2 3" key="1">
    <citation type="submission" date="2019-11" db="EMBL/GenBank/DDBJ databases">
        <title>Pedobacter sp. HMF7056 Genome sequencing and assembly.</title>
        <authorList>
            <person name="Kang H."/>
            <person name="Kim H."/>
            <person name="Joh K."/>
        </authorList>
    </citation>
    <scope>NUCLEOTIDE SEQUENCE [LARGE SCALE GENOMIC DNA]</scope>
    <source>
        <strain evidence="2 3">HMF7056</strain>
    </source>
</reference>
<dbReference type="Proteomes" id="UP000451233">
    <property type="component" value="Unassembled WGS sequence"/>
</dbReference>
<proteinExistence type="predicted"/>
<sequence length="384" mass="42426">MTSIHANSVTIVNRNYPPHPGITGACAAELAAFLTGKGVAVNVVHVDAPYEGKTVSASPAGEVIRVNTFYNGKNKLIRLFANLFEGFLLIWKAKRLKAGVIICMTDPPLLNFWAALLLQRRKWILWAMDLYPEAFVAAGLVSGNNPVYRFIDRLVANRPPWHIIALGSVQAAYLQMKYKTPVSISILPAGVLSVTAPGPVTAPPVWATRDKIILGYCGNLGEAHSPEFLYAIIDGLDHSKYHLVLSAYGVHAKKLRDYAQGKPGVFVLPFLPAEEMRLIDIHLASLKPAWANVCVPSKVLTSICMGGAFVYFGPEQSDNWQMPKKAGWLLSQSEDFSTSIPGMFNSLTREAINRRKQEALQLAEDLLLEKRRAMDDIYTRIKLQ</sequence>
<keyword evidence="1" id="KW-0175">Coiled coil</keyword>
<evidence type="ECO:0000313" key="2">
    <source>
        <dbReference type="EMBL" id="MXV17376.1"/>
    </source>
</evidence>
<feature type="coiled-coil region" evidence="1">
    <location>
        <begin position="349"/>
        <end position="376"/>
    </location>
</feature>
<name>A0A7K1Y3V7_9SPHI</name>
<protein>
    <recommendedName>
        <fullName evidence="4">Glycosyltransferase</fullName>
    </recommendedName>
</protein>
<keyword evidence="3" id="KW-1185">Reference proteome</keyword>
<dbReference type="AlphaFoldDB" id="A0A7K1Y3V7"/>
<evidence type="ECO:0000313" key="3">
    <source>
        <dbReference type="Proteomes" id="UP000451233"/>
    </source>
</evidence>
<dbReference type="Gene3D" id="3.40.50.2000">
    <property type="entry name" value="Glycogen Phosphorylase B"/>
    <property type="match status" value="1"/>
</dbReference>
<evidence type="ECO:0000256" key="1">
    <source>
        <dbReference type="SAM" id="Coils"/>
    </source>
</evidence>
<dbReference type="RefSeq" id="WP_160908387.1">
    <property type="nucleotide sequence ID" value="NZ_WVHS01000005.1"/>
</dbReference>
<organism evidence="2 3">
    <name type="scientific">Hufsiella ginkgonis</name>
    <dbReference type="NCBI Taxonomy" id="2695274"/>
    <lineage>
        <taxon>Bacteria</taxon>
        <taxon>Pseudomonadati</taxon>
        <taxon>Bacteroidota</taxon>
        <taxon>Sphingobacteriia</taxon>
        <taxon>Sphingobacteriales</taxon>
        <taxon>Sphingobacteriaceae</taxon>
        <taxon>Hufsiella</taxon>
    </lineage>
</organism>
<accession>A0A7K1Y3V7</accession>
<gene>
    <name evidence="2" type="ORF">GS398_18910</name>
</gene>
<comment type="caution">
    <text evidence="2">The sequence shown here is derived from an EMBL/GenBank/DDBJ whole genome shotgun (WGS) entry which is preliminary data.</text>
</comment>
<dbReference type="EMBL" id="WVHS01000005">
    <property type="protein sequence ID" value="MXV17376.1"/>
    <property type="molecule type" value="Genomic_DNA"/>
</dbReference>
<dbReference type="SUPFAM" id="SSF53756">
    <property type="entry name" value="UDP-Glycosyltransferase/glycogen phosphorylase"/>
    <property type="match status" value="1"/>
</dbReference>
<evidence type="ECO:0008006" key="4">
    <source>
        <dbReference type="Google" id="ProtNLM"/>
    </source>
</evidence>